<proteinExistence type="predicted"/>
<protein>
    <submittedName>
        <fullName evidence="1">Gephyrin: PROVISIONAL</fullName>
    </submittedName>
</protein>
<dbReference type="EMBL" id="WTPW01000018">
    <property type="protein sequence ID" value="KAF0559077.1"/>
    <property type="molecule type" value="Genomic_DNA"/>
</dbReference>
<evidence type="ECO:0000313" key="2">
    <source>
        <dbReference type="Proteomes" id="UP000439903"/>
    </source>
</evidence>
<gene>
    <name evidence="1" type="ORF">F8M41_007044</name>
</gene>
<evidence type="ECO:0000313" key="1">
    <source>
        <dbReference type="EMBL" id="KAF0559077.1"/>
    </source>
</evidence>
<reference evidence="1 2" key="1">
    <citation type="journal article" date="2019" name="Environ. Microbiol.">
        <title>At the nexus of three kingdoms: the genome of the mycorrhizal fungus Gigaspora margarita provides insights into plant, endobacterial and fungal interactions.</title>
        <authorList>
            <person name="Venice F."/>
            <person name="Ghignone S."/>
            <person name="Salvioli di Fossalunga A."/>
            <person name="Amselem J."/>
            <person name="Novero M."/>
            <person name="Xianan X."/>
            <person name="Sedzielewska Toro K."/>
            <person name="Morin E."/>
            <person name="Lipzen A."/>
            <person name="Grigoriev I.V."/>
            <person name="Henrissat B."/>
            <person name="Martin F.M."/>
            <person name="Bonfante P."/>
        </authorList>
    </citation>
    <scope>NUCLEOTIDE SEQUENCE [LARGE SCALE GENOMIC DNA]</scope>
    <source>
        <strain evidence="1 2">BEG34</strain>
    </source>
</reference>
<accession>A0A8H4B4S0</accession>
<comment type="caution">
    <text evidence="1">The sequence shown here is derived from an EMBL/GenBank/DDBJ whole genome shotgun (WGS) entry which is preliminary data.</text>
</comment>
<sequence>MPLLANCKLRKQNRLYVNESIRSGLITLKRVDGAIDCLIWKTVQEQKKSTNRIDDIIELTEKGHECVARFKQNIALDLTIWRWVFYCDGNNGCERACGGLGKCVEKCSNFHLKNNLKNNFDMHKCAVRVITKVMLSNVEDTLPVQLFIEGVHRSSSILAVSESRPTRINLSLQARDKVIAARRAHRSTGVEITVKILAPHNNANEADLELINKTSKDSCSEQQLKRLIERDDNRLYENIGLWTILDELVTNELKAQGKVLYYQRPDVLASENSPEHYYQLTVSDELWLKQGRDCGHFCFRIDRKYDLNNEKALVIAMVVEDQTNYGSPLAFGLSNKENHHTT</sequence>
<name>A0A8H4B4S0_GIGMA</name>
<organism evidence="1 2">
    <name type="scientific">Gigaspora margarita</name>
    <dbReference type="NCBI Taxonomy" id="4874"/>
    <lineage>
        <taxon>Eukaryota</taxon>
        <taxon>Fungi</taxon>
        <taxon>Fungi incertae sedis</taxon>
        <taxon>Mucoromycota</taxon>
        <taxon>Glomeromycotina</taxon>
        <taxon>Glomeromycetes</taxon>
        <taxon>Diversisporales</taxon>
        <taxon>Gigasporaceae</taxon>
        <taxon>Gigaspora</taxon>
    </lineage>
</organism>
<dbReference type="Proteomes" id="UP000439903">
    <property type="component" value="Unassembled WGS sequence"/>
</dbReference>
<keyword evidence="2" id="KW-1185">Reference proteome</keyword>
<dbReference type="OrthoDB" id="2439137at2759"/>
<dbReference type="AlphaFoldDB" id="A0A8H4B4S0"/>